<evidence type="ECO:0000256" key="2">
    <source>
        <dbReference type="ARBA" id="ARBA00023242"/>
    </source>
</evidence>
<organism evidence="4 5">
    <name type="scientific">Saccoglossus kowalevskii</name>
    <name type="common">Acorn worm</name>
    <dbReference type="NCBI Taxonomy" id="10224"/>
    <lineage>
        <taxon>Eukaryota</taxon>
        <taxon>Metazoa</taxon>
        <taxon>Hemichordata</taxon>
        <taxon>Enteropneusta</taxon>
        <taxon>Harrimaniidae</taxon>
        <taxon>Saccoglossus</taxon>
    </lineage>
</organism>
<sequence>ELPMPVAVQTKVPNELFGDIIMIMDFLHIFSEILGTKEEFPDEGITLEYLESALVDLEIDGPLFELVKFLLTAIFKMQLEEEEDEKFDLNEQDVVA</sequence>
<dbReference type="Pfam" id="PF02791">
    <property type="entry name" value="DDT"/>
    <property type="match status" value="1"/>
</dbReference>
<dbReference type="InterPro" id="IPR018501">
    <property type="entry name" value="DDT_dom"/>
</dbReference>
<reference evidence="5" key="1">
    <citation type="submission" date="2025-08" db="UniProtKB">
        <authorList>
            <consortium name="RefSeq"/>
        </authorList>
    </citation>
    <scope>IDENTIFICATION</scope>
    <source>
        <tissue evidence="5">Testes</tissue>
    </source>
</reference>
<dbReference type="PANTHER" id="PTHR46510">
    <property type="entry name" value="BROMODOMAIN ADJACENT TO ZINC FINGER DOMAIN PROTEIN 1A"/>
    <property type="match status" value="1"/>
</dbReference>
<evidence type="ECO:0000313" key="4">
    <source>
        <dbReference type="Proteomes" id="UP000694865"/>
    </source>
</evidence>
<feature type="domain" description="DDT" evidence="3">
    <location>
        <begin position="14"/>
        <end position="80"/>
    </location>
</feature>
<protein>
    <submittedName>
        <fullName evidence="5">Bromodomain adjacent to zinc finger domain protein 1A-like</fullName>
    </submittedName>
</protein>
<dbReference type="Proteomes" id="UP000694865">
    <property type="component" value="Unplaced"/>
</dbReference>
<feature type="non-terminal residue" evidence="5">
    <location>
        <position position="96"/>
    </location>
</feature>
<dbReference type="PROSITE" id="PS50827">
    <property type="entry name" value="DDT"/>
    <property type="match status" value="1"/>
</dbReference>
<comment type="subcellular location">
    <subcellularLocation>
        <location evidence="1">Nucleus</location>
    </subcellularLocation>
</comment>
<dbReference type="RefSeq" id="XP_006819859.1">
    <property type="nucleotide sequence ID" value="XM_006819796.1"/>
</dbReference>
<keyword evidence="2" id="KW-0539">Nucleus</keyword>
<evidence type="ECO:0000256" key="1">
    <source>
        <dbReference type="ARBA" id="ARBA00004123"/>
    </source>
</evidence>
<proteinExistence type="predicted"/>
<name>A0ABM0MIL8_SACKO</name>
<dbReference type="SMART" id="SM00571">
    <property type="entry name" value="DDT"/>
    <property type="match status" value="1"/>
</dbReference>
<dbReference type="InterPro" id="IPR047171">
    <property type="entry name" value="BAZ1A"/>
</dbReference>
<accession>A0ABM0MIL8</accession>
<keyword evidence="4" id="KW-1185">Reference proteome</keyword>
<evidence type="ECO:0000259" key="3">
    <source>
        <dbReference type="PROSITE" id="PS50827"/>
    </source>
</evidence>
<dbReference type="PANTHER" id="PTHR46510:SF1">
    <property type="entry name" value="BROMODOMAIN ADJACENT TO ZINC FINGER DOMAIN PROTEIN 1A"/>
    <property type="match status" value="1"/>
</dbReference>
<gene>
    <name evidence="5" type="primary">LOC102805660</name>
</gene>
<dbReference type="GeneID" id="102805660"/>
<evidence type="ECO:0000313" key="5">
    <source>
        <dbReference type="RefSeq" id="XP_006819859.1"/>
    </source>
</evidence>
<feature type="non-terminal residue" evidence="5">
    <location>
        <position position="1"/>
    </location>
</feature>